<organism evidence="13 14">
    <name type="scientific">Aspergillus taichungensis</name>
    <dbReference type="NCBI Taxonomy" id="482145"/>
    <lineage>
        <taxon>Eukaryota</taxon>
        <taxon>Fungi</taxon>
        <taxon>Dikarya</taxon>
        <taxon>Ascomycota</taxon>
        <taxon>Pezizomycotina</taxon>
        <taxon>Eurotiomycetes</taxon>
        <taxon>Eurotiomycetidae</taxon>
        <taxon>Eurotiales</taxon>
        <taxon>Aspergillaceae</taxon>
        <taxon>Aspergillus</taxon>
        <taxon>Aspergillus subgen. Circumdati</taxon>
    </lineage>
</organism>
<keyword evidence="9 11" id="KW-0819">tRNA processing</keyword>
<evidence type="ECO:0000256" key="2">
    <source>
        <dbReference type="ARBA" id="ARBA00009056"/>
    </source>
</evidence>
<dbReference type="EC" id="2.1.1.211" evidence="3 11"/>
<evidence type="ECO:0000256" key="1">
    <source>
        <dbReference type="ARBA" id="ARBA00004496"/>
    </source>
</evidence>
<dbReference type="OrthoDB" id="10047021at2759"/>
<evidence type="ECO:0000313" key="13">
    <source>
        <dbReference type="EMBL" id="PLN86074.1"/>
    </source>
</evidence>
<feature type="region of interest" description="Disordered" evidence="12">
    <location>
        <begin position="512"/>
        <end position="549"/>
    </location>
</feature>
<comment type="catalytic activity">
    <reaction evidence="10 11">
        <text>uridine(44) in tRNA(Ser) + S-adenosyl-L-methionine = 2'-O-methyluridine(44) in tRNA(Ser) + S-adenosyl-L-homocysteine + H(+)</text>
        <dbReference type="Rhea" id="RHEA:43100"/>
        <dbReference type="Rhea" id="RHEA-COMP:10339"/>
        <dbReference type="Rhea" id="RHEA-COMP:10340"/>
        <dbReference type="ChEBI" id="CHEBI:15378"/>
        <dbReference type="ChEBI" id="CHEBI:57856"/>
        <dbReference type="ChEBI" id="CHEBI:59789"/>
        <dbReference type="ChEBI" id="CHEBI:65315"/>
        <dbReference type="ChEBI" id="CHEBI:74478"/>
        <dbReference type="EC" id="2.1.1.211"/>
    </reaction>
</comment>
<evidence type="ECO:0000256" key="8">
    <source>
        <dbReference type="ARBA" id="ARBA00022691"/>
    </source>
</evidence>
<evidence type="ECO:0000256" key="4">
    <source>
        <dbReference type="ARBA" id="ARBA00017788"/>
    </source>
</evidence>
<comment type="function">
    <text evidence="11">Adenosyl-L-methionine (AdoMet)-dependent tRNA (uracil-O(2)-)-methyltransferase.</text>
</comment>
<dbReference type="Pfam" id="PF07757">
    <property type="entry name" value="AdoMet_MTase"/>
    <property type="match status" value="1"/>
</dbReference>
<keyword evidence="5 11" id="KW-0963">Cytoplasm</keyword>
<evidence type="ECO:0000256" key="3">
    <source>
        <dbReference type="ARBA" id="ARBA00012795"/>
    </source>
</evidence>
<evidence type="ECO:0000256" key="9">
    <source>
        <dbReference type="ARBA" id="ARBA00022694"/>
    </source>
</evidence>
<protein>
    <recommendedName>
        <fullName evidence="4 11">tRNA (uracil-O(2)-)-methyltransferase</fullName>
        <ecNumber evidence="3 11">2.1.1.211</ecNumber>
    </recommendedName>
</protein>
<feature type="region of interest" description="Disordered" evidence="12">
    <location>
        <begin position="1"/>
        <end position="32"/>
    </location>
</feature>
<gene>
    <name evidence="13" type="ORF">BDW42DRAFT_201093</name>
</gene>
<evidence type="ECO:0000313" key="14">
    <source>
        <dbReference type="Proteomes" id="UP000235023"/>
    </source>
</evidence>
<dbReference type="AlphaFoldDB" id="A0A2J5I7T8"/>
<proteinExistence type="inferred from homology"/>
<dbReference type="GO" id="GO:0030488">
    <property type="term" value="P:tRNA methylation"/>
    <property type="evidence" value="ECO:0007669"/>
    <property type="project" value="UniProtKB-UniRule"/>
</dbReference>
<evidence type="ECO:0000256" key="11">
    <source>
        <dbReference type="RuleBase" id="RU368004"/>
    </source>
</evidence>
<keyword evidence="14" id="KW-1185">Reference proteome</keyword>
<evidence type="ECO:0000256" key="10">
    <source>
        <dbReference type="ARBA" id="ARBA00047957"/>
    </source>
</evidence>
<name>A0A2J5I7T8_9EURO</name>
<dbReference type="GO" id="GO:0005737">
    <property type="term" value="C:cytoplasm"/>
    <property type="evidence" value="ECO:0007669"/>
    <property type="project" value="UniProtKB-SubCell"/>
</dbReference>
<comment type="subcellular location">
    <subcellularLocation>
        <location evidence="1 11">Cytoplasm</location>
    </subcellularLocation>
</comment>
<evidence type="ECO:0000256" key="5">
    <source>
        <dbReference type="ARBA" id="ARBA00022490"/>
    </source>
</evidence>
<dbReference type="InterPro" id="IPR011671">
    <property type="entry name" value="tRNA_uracil_MeTrfase"/>
</dbReference>
<keyword evidence="8 11" id="KW-0949">S-adenosyl-L-methionine</keyword>
<reference evidence="14" key="1">
    <citation type="submission" date="2017-12" db="EMBL/GenBank/DDBJ databases">
        <authorList>
            <consortium name="DOE Joint Genome Institute"/>
            <person name="Mondo S.J."/>
            <person name="Kjaerbolling I."/>
            <person name="Vesth T.C."/>
            <person name="Frisvad J.C."/>
            <person name="Nybo J.L."/>
            <person name="Theobald S."/>
            <person name="Kuo A."/>
            <person name="Bowyer P."/>
            <person name="Matsuda Y."/>
            <person name="Lyhne E.K."/>
            <person name="Kogle M.E."/>
            <person name="Clum A."/>
            <person name="Lipzen A."/>
            <person name="Salamov A."/>
            <person name="Ngan C.Y."/>
            <person name="Daum C."/>
            <person name="Chiniquy J."/>
            <person name="Barry K."/>
            <person name="LaButti K."/>
            <person name="Haridas S."/>
            <person name="Simmons B.A."/>
            <person name="Magnuson J.K."/>
            <person name="Mortensen U.H."/>
            <person name="Larsen T.O."/>
            <person name="Grigoriev I.V."/>
            <person name="Baker S.E."/>
            <person name="Andersen M.R."/>
            <person name="Nordberg H.P."/>
            <person name="Cantor M.N."/>
            <person name="Hua S.X."/>
        </authorList>
    </citation>
    <scope>NUCLEOTIDE SEQUENCE [LARGE SCALE GENOMIC DNA]</scope>
    <source>
        <strain evidence="14">IBT 19404</strain>
    </source>
</reference>
<dbReference type="PANTHER" id="PTHR21210:SF0">
    <property type="entry name" value="TRNA (URACIL-O(2)-)-METHYLTRANSFERASE-RELATED"/>
    <property type="match status" value="1"/>
</dbReference>
<comment type="similarity">
    <text evidence="2 11">Belongs to the TRM44 family.</text>
</comment>
<dbReference type="GO" id="GO:0141101">
    <property type="term" value="F:tRNA(Ser) (uridine(44)-2'-O-)-methyltransferase activity"/>
    <property type="evidence" value="ECO:0007669"/>
    <property type="project" value="UniProtKB-EC"/>
</dbReference>
<sequence>MPKNRKNPRDASKLSGKPLAETLEPSPVLSPEWSTSRDLIEHNLPFSPEVIKDLTVFLLENININATHLFRADILYDSWGVLRTPEQKAQSFAQAGRNPVLEETAVASSAHNDLSANNDLPGSHTDERVDPLPANDVPGFKLTRTVVRNLIPRNPKIDRPLAQTCHFYEATEQTSTSPSSTTHRFLIVYIPHLTRKEEVPFYHPLLRALATLYDFTDAPSSSPPSDDEHQPGKKGTGTLSLHFLLFPNEPIPTRLERTLHALLSTQIRLARGTRLADKPPGATTSGNTNPIKDNVIPQHLVQNTYLRIKLKYAPALCRDWVEDTEPSKHVFEDLAIAAFLIELWRSMYGAVPADERGSDGNGDGGAGCFPGFVDVACGNGLLVYVLLQEGYSGWGFDARQRKTWGIFPEDVRARLREEIYIPRPFADAIAPAGSSDGVNGGDTEEGKEEEKDQFDVGVPTHTGSFPANTFVISNHADELTVWTPLMAALANPASPLPFLAIPCCSHALSGARHRYPPPKSGNKNKNNTHDTKDANEKEKEEEDGDEQPVSGDLAALRQKKQQATDPSTAGFDSSMYGSLTAKTVAVAREVGYDVERTLLRIPSTRNMGVLGGRVRTTREWWGTRGGVVDSNKIGGEGEGEGEDAENVLQKVTHLVQKECKTEGGVEAAAKIWVDRARGLHRGQGRGKQPRH</sequence>
<feature type="region of interest" description="Disordered" evidence="12">
    <location>
        <begin position="112"/>
        <end position="135"/>
    </location>
</feature>
<feature type="compositionally biased region" description="Basic and acidic residues" evidence="12">
    <location>
        <begin position="527"/>
        <end position="538"/>
    </location>
</feature>
<evidence type="ECO:0000256" key="6">
    <source>
        <dbReference type="ARBA" id="ARBA00022603"/>
    </source>
</evidence>
<evidence type="ECO:0000256" key="12">
    <source>
        <dbReference type="SAM" id="MobiDB-lite"/>
    </source>
</evidence>
<dbReference type="Proteomes" id="UP000235023">
    <property type="component" value="Unassembled WGS sequence"/>
</dbReference>
<keyword evidence="6 11" id="KW-0489">Methyltransferase</keyword>
<accession>A0A2J5I7T8</accession>
<keyword evidence="7 11" id="KW-0808">Transferase</keyword>
<dbReference type="PANTHER" id="PTHR21210">
    <property type="entry name" value="TRNA (URACIL-O(2)-)-METHYLTRANSFERASE-RELATED"/>
    <property type="match status" value="1"/>
</dbReference>
<feature type="region of interest" description="Disordered" evidence="12">
    <location>
        <begin position="430"/>
        <end position="459"/>
    </location>
</feature>
<dbReference type="EMBL" id="KZ559500">
    <property type="protein sequence ID" value="PLN86074.1"/>
    <property type="molecule type" value="Genomic_DNA"/>
</dbReference>
<evidence type="ECO:0000256" key="7">
    <source>
        <dbReference type="ARBA" id="ARBA00022679"/>
    </source>
</evidence>